<evidence type="ECO:0000313" key="2">
    <source>
        <dbReference type="Proteomes" id="UP000324800"/>
    </source>
</evidence>
<proteinExistence type="predicted"/>
<protein>
    <submittedName>
        <fullName evidence="1">Uncharacterized protein</fullName>
    </submittedName>
</protein>
<name>A0A5J4WER7_9EUKA</name>
<reference evidence="1 2" key="1">
    <citation type="submission" date="2019-03" db="EMBL/GenBank/DDBJ databases">
        <title>Single cell metagenomics reveals metabolic interactions within the superorganism composed of flagellate Streblomastix strix and complex community of Bacteroidetes bacteria on its surface.</title>
        <authorList>
            <person name="Treitli S.C."/>
            <person name="Kolisko M."/>
            <person name="Husnik F."/>
            <person name="Keeling P."/>
            <person name="Hampl V."/>
        </authorList>
    </citation>
    <scope>NUCLEOTIDE SEQUENCE [LARGE SCALE GENOMIC DNA]</scope>
    <source>
        <strain evidence="1">ST1C</strain>
    </source>
</reference>
<organism evidence="1 2">
    <name type="scientific">Streblomastix strix</name>
    <dbReference type="NCBI Taxonomy" id="222440"/>
    <lineage>
        <taxon>Eukaryota</taxon>
        <taxon>Metamonada</taxon>
        <taxon>Preaxostyla</taxon>
        <taxon>Oxymonadida</taxon>
        <taxon>Streblomastigidae</taxon>
        <taxon>Streblomastix</taxon>
    </lineage>
</organism>
<evidence type="ECO:0000313" key="1">
    <source>
        <dbReference type="EMBL" id="KAA6392885.1"/>
    </source>
</evidence>
<comment type="caution">
    <text evidence="1">The sequence shown here is derived from an EMBL/GenBank/DDBJ whole genome shotgun (WGS) entry which is preliminary data.</text>
</comment>
<accession>A0A5J4WER7</accession>
<dbReference type="EMBL" id="SNRW01002406">
    <property type="protein sequence ID" value="KAA6392885.1"/>
    <property type="molecule type" value="Genomic_DNA"/>
</dbReference>
<sequence>MGRICNVVFHRQRSIYCFTQSERLISGEFICLICPAHSLTQQSRVQNMGEDAASTETDEIIGNSYSAELSNQRNPVLTSKIIPPPQPTVKDERPEVLMNKAAVFQFGTSRITHLFNSATAYAVDVNQLSQESS</sequence>
<dbReference type="AlphaFoldDB" id="A0A5J4WER7"/>
<gene>
    <name evidence="1" type="ORF">EZS28_011588</name>
</gene>
<dbReference type="Proteomes" id="UP000324800">
    <property type="component" value="Unassembled WGS sequence"/>
</dbReference>